<proteinExistence type="predicted"/>
<keyword evidence="3" id="KW-0804">Transcription</keyword>
<gene>
    <name evidence="5" type="ORF">SAMN04487941_3988</name>
</gene>
<keyword evidence="6" id="KW-1185">Reference proteome</keyword>
<keyword evidence="2" id="KW-0731">Sigma factor</keyword>
<organism evidence="5 6">
    <name type="scientific">Pontibacter akesuensis</name>
    <dbReference type="NCBI Taxonomy" id="388950"/>
    <lineage>
        <taxon>Bacteria</taxon>
        <taxon>Pseudomonadati</taxon>
        <taxon>Bacteroidota</taxon>
        <taxon>Cytophagia</taxon>
        <taxon>Cytophagales</taxon>
        <taxon>Hymenobacteraceae</taxon>
        <taxon>Pontibacter</taxon>
    </lineage>
</organism>
<dbReference type="EMBL" id="FPCA01000007">
    <property type="protein sequence ID" value="SFU99683.1"/>
    <property type="molecule type" value="Genomic_DNA"/>
</dbReference>
<dbReference type="Gene3D" id="1.10.1740.10">
    <property type="match status" value="1"/>
</dbReference>
<dbReference type="PANTHER" id="PTHR43133">
    <property type="entry name" value="RNA POLYMERASE ECF-TYPE SIGMA FACTO"/>
    <property type="match status" value="1"/>
</dbReference>
<evidence type="ECO:0000313" key="5">
    <source>
        <dbReference type="EMBL" id="SFU99683.1"/>
    </source>
</evidence>
<dbReference type="RefSeq" id="WP_068840272.1">
    <property type="nucleotide sequence ID" value="NZ_BMXC01000008.1"/>
</dbReference>
<keyword evidence="1" id="KW-0805">Transcription regulation</keyword>
<dbReference type="STRING" id="388950.GCA_001611675_04052"/>
<name>A0A1I7KQG4_9BACT</name>
<evidence type="ECO:0000313" key="6">
    <source>
        <dbReference type="Proteomes" id="UP000182491"/>
    </source>
</evidence>
<dbReference type="InterPro" id="IPR039425">
    <property type="entry name" value="RNA_pol_sigma-70-like"/>
</dbReference>
<dbReference type="Proteomes" id="UP000182491">
    <property type="component" value="Unassembled WGS sequence"/>
</dbReference>
<dbReference type="SUPFAM" id="SSF88946">
    <property type="entry name" value="Sigma2 domain of RNA polymerase sigma factors"/>
    <property type="match status" value="1"/>
</dbReference>
<protein>
    <submittedName>
        <fullName evidence="5">Sigma-70 region 2</fullName>
    </submittedName>
</protein>
<evidence type="ECO:0000259" key="4">
    <source>
        <dbReference type="Pfam" id="PF04542"/>
    </source>
</evidence>
<dbReference type="GO" id="GO:0006352">
    <property type="term" value="P:DNA-templated transcription initiation"/>
    <property type="evidence" value="ECO:0007669"/>
    <property type="project" value="InterPro"/>
</dbReference>
<evidence type="ECO:0000256" key="1">
    <source>
        <dbReference type="ARBA" id="ARBA00023015"/>
    </source>
</evidence>
<dbReference type="InterPro" id="IPR013325">
    <property type="entry name" value="RNA_pol_sigma_r2"/>
</dbReference>
<reference evidence="6" key="1">
    <citation type="submission" date="2016-10" db="EMBL/GenBank/DDBJ databases">
        <authorList>
            <person name="Varghese N."/>
        </authorList>
    </citation>
    <scope>NUCLEOTIDE SEQUENCE [LARGE SCALE GENOMIC DNA]</scope>
    <source>
        <strain evidence="6">DSM 18820</strain>
    </source>
</reference>
<dbReference type="Pfam" id="PF04542">
    <property type="entry name" value="Sigma70_r2"/>
    <property type="match status" value="1"/>
</dbReference>
<feature type="domain" description="RNA polymerase sigma-70 region 2" evidence="4">
    <location>
        <begin position="29"/>
        <end position="74"/>
    </location>
</feature>
<evidence type="ECO:0000256" key="3">
    <source>
        <dbReference type="ARBA" id="ARBA00023163"/>
    </source>
</evidence>
<dbReference type="PANTHER" id="PTHR43133:SF62">
    <property type="entry name" value="RNA POLYMERASE SIGMA FACTOR SIGZ"/>
    <property type="match status" value="1"/>
</dbReference>
<accession>A0A1I7KQG4</accession>
<sequence>MTLPLQAVIPEEELVARLRAEDPAAFSLLYDNYSAAVYGIALRIVGCEQSAQDITQETFVKDWRAFPSYDYQKQTTYEKTLI</sequence>
<dbReference type="AlphaFoldDB" id="A0A1I7KQG4"/>
<dbReference type="GO" id="GO:0016987">
    <property type="term" value="F:sigma factor activity"/>
    <property type="evidence" value="ECO:0007669"/>
    <property type="project" value="UniProtKB-KW"/>
</dbReference>
<evidence type="ECO:0000256" key="2">
    <source>
        <dbReference type="ARBA" id="ARBA00023082"/>
    </source>
</evidence>
<dbReference type="InterPro" id="IPR007627">
    <property type="entry name" value="RNA_pol_sigma70_r2"/>
</dbReference>